<feature type="compositionally biased region" description="Gly residues" evidence="10">
    <location>
        <begin position="198"/>
        <end position="214"/>
    </location>
</feature>
<dbReference type="Proteomes" id="UP000800092">
    <property type="component" value="Unassembled WGS sequence"/>
</dbReference>
<evidence type="ECO:0000256" key="8">
    <source>
        <dbReference type="ARBA" id="ARBA00023136"/>
    </source>
</evidence>
<feature type="region of interest" description="Disordered" evidence="10">
    <location>
        <begin position="188"/>
        <end position="214"/>
    </location>
</feature>
<dbReference type="AlphaFoldDB" id="A0A6A6H074"/>
<reference evidence="12" key="1">
    <citation type="journal article" date="2020" name="Stud. Mycol.">
        <title>101 Dothideomycetes genomes: a test case for predicting lifestyles and emergence of pathogens.</title>
        <authorList>
            <person name="Haridas S."/>
            <person name="Albert R."/>
            <person name="Binder M."/>
            <person name="Bloem J."/>
            <person name="Labutti K."/>
            <person name="Salamov A."/>
            <person name="Andreopoulos B."/>
            <person name="Baker S."/>
            <person name="Barry K."/>
            <person name="Bills G."/>
            <person name="Bluhm B."/>
            <person name="Cannon C."/>
            <person name="Castanera R."/>
            <person name="Culley D."/>
            <person name="Daum C."/>
            <person name="Ezra D."/>
            <person name="Gonzalez J."/>
            <person name="Henrissat B."/>
            <person name="Kuo A."/>
            <person name="Liang C."/>
            <person name="Lipzen A."/>
            <person name="Lutzoni F."/>
            <person name="Magnuson J."/>
            <person name="Mondo S."/>
            <person name="Nolan M."/>
            <person name="Ohm R."/>
            <person name="Pangilinan J."/>
            <person name="Park H.-J."/>
            <person name="Ramirez L."/>
            <person name="Alfaro M."/>
            <person name="Sun H."/>
            <person name="Tritt A."/>
            <person name="Yoshinaga Y."/>
            <person name="Zwiers L.-H."/>
            <person name="Turgeon B."/>
            <person name="Goodwin S."/>
            <person name="Spatafora J."/>
            <person name="Crous P."/>
            <person name="Grigoriev I."/>
        </authorList>
    </citation>
    <scope>NUCLEOTIDE SEQUENCE</scope>
    <source>
        <strain evidence="12">Tuck. ex Michener</strain>
    </source>
</reference>
<keyword evidence="8 9" id="KW-0472">Membrane</keyword>
<dbReference type="EMBL" id="ML991829">
    <property type="protein sequence ID" value="KAF2231251.1"/>
    <property type="molecule type" value="Genomic_DNA"/>
</dbReference>
<feature type="topological domain" description="Cytoplasmic" evidence="9">
    <location>
        <begin position="173"/>
        <end position="214"/>
    </location>
</feature>
<comment type="caution">
    <text evidence="9">Lacks conserved residue(s) required for the propagation of feature annotation.</text>
</comment>
<keyword evidence="11" id="KW-0732">Signal</keyword>
<dbReference type="InterPro" id="IPR028945">
    <property type="entry name" value="Get1"/>
</dbReference>
<feature type="chain" id="PRO_5025407014" evidence="11">
    <location>
        <begin position="24"/>
        <end position="214"/>
    </location>
</feature>
<evidence type="ECO:0000256" key="2">
    <source>
        <dbReference type="ARBA" id="ARBA00010799"/>
    </source>
</evidence>
<sequence>MASLLLWTFFLSLAIFSINTVGSSSINDFLWRLYNRLPVATSQAAKNQIRLRQEVVRLNKEISGVSAQDEFSKWAKLRRQLDKAKAEHDKSASTVESSKARFDYAVNIARWISTNGLRLFLQYWYSKEPMFWIPQGWVPSYVEWLLSFPRAPQGSISIQIWQIACTSVIGMVSEAIFALYALATKGASKEDPQAYRSGGEGKPTRIGGGPKKEL</sequence>
<keyword evidence="5 9" id="KW-0256">Endoplasmic reticulum</keyword>
<dbReference type="InterPro" id="IPR027538">
    <property type="entry name" value="Get1_fungi"/>
</dbReference>
<protein>
    <submittedName>
        <fullName evidence="12">Protein get1</fullName>
    </submittedName>
</protein>
<keyword evidence="7" id="KW-0175">Coiled coil</keyword>
<evidence type="ECO:0000256" key="10">
    <source>
        <dbReference type="SAM" id="MobiDB-lite"/>
    </source>
</evidence>
<keyword evidence="13" id="KW-1185">Reference proteome</keyword>
<evidence type="ECO:0000313" key="12">
    <source>
        <dbReference type="EMBL" id="KAF2231251.1"/>
    </source>
</evidence>
<evidence type="ECO:0000256" key="9">
    <source>
        <dbReference type="HAMAP-Rule" id="MF_03113"/>
    </source>
</evidence>
<dbReference type="GO" id="GO:0071816">
    <property type="term" value="P:tail-anchored membrane protein insertion into ER membrane"/>
    <property type="evidence" value="ECO:0007669"/>
    <property type="project" value="InterPro"/>
</dbReference>
<organism evidence="12 13">
    <name type="scientific">Viridothelium virens</name>
    <name type="common">Speckled blister lichen</name>
    <name type="synonym">Trypethelium virens</name>
    <dbReference type="NCBI Taxonomy" id="1048519"/>
    <lineage>
        <taxon>Eukaryota</taxon>
        <taxon>Fungi</taxon>
        <taxon>Dikarya</taxon>
        <taxon>Ascomycota</taxon>
        <taxon>Pezizomycotina</taxon>
        <taxon>Dothideomycetes</taxon>
        <taxon>Dothideomycetes incertae sedis</taxon>
        <taxon>Trypetheliales</taxon>
        <taxon>Trypetheliaceae</taxon>
        <taxon>Viridothelium</taxon>
    </lineage>
</organism>
<feature type="topological domain" description="Lumenal" evidence="9">
    <location>
        <begin position="1"/>
        <end position="4"/>
    </location>
</feature>
<accession>A0A6A6H074</accession>
<dbReference type="HAMAP" id="MF_03113">
    <property type="entry name" value="Get1"/>
    <property type="match status" value="1"/>
</dbReference>
<dbReference type="InterPro" id="IPR029012">
    <property type="entry name" value="Helix_hairpin_bin_sf"/>
</dbReference>
<dbReference type="PANTHER" id="PTHR42650">
    <property type="entry name" value="TAIL-ANCHORED PROTEIN INSERTION RECEPTOR WRB"/>
    <property type="match status" value="1"/>
</dbReference>
<evidence type="ECO:0000256" key="6">
    <source>
        <dbReference type="ARBA" id="ARBA00022989"/>
    </source>
</evidence>
<evidence type="ECO:0000256" key="4">
    <source>
        <dbReference type="ARBA" id="ARBA00022692"/>
    </source>
</evidence>
<comment type="subcellular location">
    <subcellularLocation>
        <location evidence="1">Endoplasmic reticulum membrane</location>
        <topology evidence="1">Multi-pass membrane protein</topology>
    </subcellularLocation>
</comment>
<evidence type="ECO:0000256" key="7">
    <source>
        <dbReference type="ARBA" id="ARBA00023054"/>
    </source>
</evidence>
<dbReference type="OrthoDB" id="69461at2759"/>
<dbReference type="Gene3D" id="1.10.287.660">
    <property type="entry name" value="Helix hairpin bin"/>
    <property type="match status" value="1"/>
</dbReference>
<keyword evidence="4 9" id="KW-0812">Transmembrane</keyword>
<evidence type="ECO:0000313" key="13">
    <source>
        <dbReference type="Proteomes" id="UP000800092"/>
    </source>
</evidence>
<evidence type="ECO:0000256" key="5">
    <source>
        <dbReference type="ARBA" id="ARBA00022824"/>
    </source>
</evidence>
<dbReference type="PANTHER" id="PTHR42650:SF1">
    <property type="entry name" value="GUIDED ENTRY OF TAIL-ANCHORED PROTEINS FACTOR 1"/>
    <property type="match status" value="1"/>
</dbReference>
<dbReference type="Pfam" id="PF04420">
    <property type="entry name" value="CHD5"/>
    <property type="match status" value="1"/>
</dbReference>
<dbReference type="GO" id="GO:0043495">
    <property type="term" value="F:protein-membrane adaptor activity"/>
    <property type="evidence" value="ECO:0007669"/>
    <property type="project" value="TreeGrafter"/>
</dbReference>
<dbReference type="GO" id="GO:0043529">
    <property type="term" value="C:GET complex"/>
    <property type="evidence" value="ECO:0007669"/>
    <property type="project" value="InterPro"/>
</dbReference>
<keyword evidence="6 9" id="KW-1133">Transmembrane helix</keyword>
<gene>
    <name evidence="9" type="primary">GET1</name>
    <name evidence="12" type="ORF">EV356DRAFT_452442</name>
</gene>
<feature type="signal peptide" evidence="11">
    <location>
        <begin position="1"/>
        <end position="23"/>
    </location>
</feature>
<evidence type="ECO:0000256" key="11">
    <source>
        <dbReference type="SAM" id="SignalP"/>
    </source>
</evidence>
<dbReference type="GO" id="GO:0005789">
    <property type="term" value="C:endoplasmic reticulum membrane"/>
    <property type="evidence" value="ECO:0007669"/>
    <property type="project" value="UniProtKB-SubCell"/>
</dbReference>
<evidence type="ECO:0000256" key="1">
    <source>
        <dbReference type="ARBA" id="ARBA00004477"/>
    </source>
</evidence>
<evidence type="ECO:0000256" key="3">
    <source>
        <dbReference type="ARBA" id="ARBA00022448"/>
    </source>
</evidence>
<dbReference type="FunFam" id="1.10.287.660:FF:000006">
    <property type="entry name" value="Protein GET1"/>
    <property type="match status" value="1"/>
</dbReference>
<name>A0A6A6H074_VIRVR</name>
<keyword evidence="3 9" id="KW-0813">Transport</keyword>
<proteinExistence type="inferred from homology"/>
<comment type="similarity">
    <text evidence="2 9">Belongs to the WRB/GET1 family.</text>
</comment>